<dbReference type="AlphaFoldDB" id="C7Q0S5"/>
<comment type="subcellular location">
    <subcellularLocation>
        <location evidence="1">Secreted</location>
    </subcellularLocation>
</comment>
<keyword evidence="6" id="KW-1015">Disulfide bond</keyword>
<feature type="domain" description="Subtilisin inhibitor" evidence="8">
    <location>
        <begin position="74"/>
        <end position="132"/>
    </location>
</feature>
<protein>
    <submittedName>
        <fullName evidence="9">Protease inhibitor protein</fullName>
    </submittedName>
</protein>
<keyword evidence="7" id="KW-0732">Signal</keyword>
<feature type="chain" id="PRO_5002981370" evidence="7">
    <location>
        <begin position="28"/>
        <end position="146"/>
    </location>
</feature>
<reference evidence="9 10" key="1">
    <citation type="journal article" date="2009" name="Stand. Genomic Sci.">
        <title>Complete genome sequence of Catenulispora acidiphila type strain (ID 139908).</title>
        <authorList>
            <person name="Copeland A."/>
            <person name="Lapidus A."/>
            <person name="Glavina Del Rio T."/>
            <person name="Nolan M."/>
            <person name="Lucas S."/>
            <person name="Chen F."/>
            <person name="Tice H."/>
            <person name="Cheng J.F."/>
            <person name="Bruce D."/>
            <person name="Goodwin L."/>
            <person name="Pitluck S."/>
            <person name="Mikhailova N."/>
            <person name="Pati A."/>
            <person name="Ivanova N."/>
            <person name="Mavromatis K."/>
            <person name="Chen A."/>
            <person name="Palaniappan K."/>
            <person name="Chain P."/>
            <person name="Land M."/>
            <person name="Hauser L."/>
            <person name="Chang Y.J."/>
            <person name="Jeffries C.D."/>
            <person name="Chertkov O."/>
            <person name="Brettin T."/>
            <person name="Detter J.C."/>
            <person name="Han C."/>
            <person name="Ali Z."/>
            <person name="Tindall B.J."/>
            <person name="Goker M."/>
            <person name="Bristow J."/>
            <person name="Eisen J.A."/>
            <person name="Markowitz V."/>
            <person name="Hugenholtz P."/>
            <person name="Kyrpides N.C."/>
            <person name="Klenk H.P."/>
        </authorList>
    </citation>
    <scope>NUCLEOTIDE SEQUENCE [LARGE SCALE GENOMIC DNA]</scope>
    <source>
        <strain evidence="10">DSM 44928 / JCM 14897 / NBRC 102108 / NRRL B-24433 / ID139908</strain>
    </source>
</reference>
<dbReference type="Gene3D" id="3.30.350.10">
    <property type="entry name" value="Subtilisin inhibitor-like"/>
    <property type="match status" value="1"/>
</dbReference>
<evidence type="ECO:0000256" key="7">
    <source>
        <dbReference type="SAM" id="SignalP"/>
    </source>
</evidence>
<evidence type="ECO:0000256" key="2">
    <source>
        <dbReference type="ARBA" id="ARBA00010472"/>
    </source>
</evidence>
<evidence type="ECO:0000256" key="1">
    <source>
        <dbReference type="ARBA" id="ARBA00004613"/>
    </source>
</evidence>
<evidence type="ECO:0000256" key="4">
    <source>
        <dbReference type="ARBA" id="ARBA00022690"/>
    </source>
</evidence>
<dbReference type="GO" id="GO:0005576">
    <property type="term" value="C:extracellular region"/>
    <property type="evidence" value="ECO:0007669"/>
    <property type="project" value="UniProtKB-SubCell"/>
</dbReference>
<evidence type="ECO:0000313" key="9">
    <source>
        <dbReference type="EMBL" id="ACU69703.1"/>
    </source>
</evidence>
<keyword evidence="10" id="KW-1185">Reference proteome</keyword>
<dbReference type="Pfam" id="PF00720">
    <property type="entry name" value="SSI"/>
    <property type="match status" value="1"/>
</dbReference>
<keyword evidence="3" id="KW-0964">Secreted</keyword>
<proteinExistence type="inferred from homology"/>
<feature type="signal peptide" evidence="7">
    <location>
        <begin position="1"/>
        <end position="27"/>
    </location>
</feature>
<evidence type="ECO:0000259" key="8">
    <source>
        <dbReference type="Pfam" id="PF00720"/>
    </source>
</evidence>
<dbReference type="SUPFAM" id="SSF55399">
    <property type="entry name" value="Subtilisin inhibitor"/>
    <property type="match status" value="1"/>
</dbReference>
<evidence type="ECO:0000256" key="5">
    <source>
        <dbReference type="ARBA" id="ARBA00022900"/>
    </source>
</evidence>
<organism evidence="9 10">
    <name type="scientific">Catenulispora acidiphila (strain DSM 44928 / JCM 14897 / NBRC 102108 / NRRL B-24433 / ID139908)</name>
    <dbReference type="NCBI Taxonomy" id="479433"/>
    <lineage>
        <taxon>Bacteria</taxon>
        <taxon>Bacillati</taxon>
        <taxon>Actinomycetota</taxon>
        <taxon>Actinomycetes</taxon>
        <taxon>Catenulisporales</taxon>
        <taxon>Catenulisporaceae</taxon>
        <taxon>Catenulispora</taxon>
    </lineage>
</organism>
<keyword evidence="4" id="KW-0646">Protease inhibitor</keyword>
<dbReference type="InParanoid" id="C7Q0S5"/>
<name>C7Q0S5_CATAD</name>
<dbReference type="GO" id="GO:0004867">
    <property type="term" value="F:serine-type endopeptidase inhibitor activity"/>
    <property type="evidence" value="ECO:0007669"/>
    <property type="project" value="UniProtKB-KW"/>
</dbReference>
<dbReference type="KEGG" id="cai:Caci_0768"/>
<dbReference type="InterPro" id="IPR023549">
    <property type="entry name" value="Subtilisin_inhibitor"/>
</dbReference>
<dbReference type="RefSeq" id="WP_012784998.1">
    <property type="nucleotide sequence ID" value="NC_013131.1"/>
</dbReference>
<comment type="similarity">
    <text evidence="2">Belongs to the protease inhibitor I16 (SSI) family.</text>
</comment>
<evidence type="ECO:0000256" key="6">
    <source>
        <dbReference type="ARBA" id="ARBA00023157"/>
    </source>
</evidence>
<dbReference type="STRING" id="479433.Caci_0768"/>
<evidence type="ECO:0000256" key="3">
    <source>
        <dbReference type="ARBA" id="ARBA00022525"/>
    </source>
</evidence>
<dbReference type="InterPro" id="IPR036819">
    <property type="entry name" value="Subtilisin_inhibitor-like_sf"/>
</dbReference>
<dbReference type="EMBL" id="CP001700">
    <property type="protein sequence ID" value="ACU69703.1"/>
    <property type="molecule type" value="Genomic_DNA"/>
</dbReference>
<sequence precursor="true">MRRLAAAAVTALLSAAALTAGGGAAQAAAGVPAHKLGSLHLKRVDAKNHKTYTAYLVCTSVSRHGAAPVIHGVGSIKDPSSACRELAEVHGRPAALAVHPLWLAPSIVAPVTVRIDGTWQGRKVTWSHTYTNGAWLAKATGDVFAF</sequence>
<keyword evidence="5" id="KW-0722">Serine protease inhibitor</keyword>
<dbReference type="Proteomes" id="UP000000851">
    <property type="component" value="Chromosome"/>
</dbReference>
<gene>
    <name evidence="9" type="ordered locus">Caci_0768</name>
</gene>
<dbReference type="HOGENOM" id="CLU_1774030_0_0_11"/>
<accession>C7Q0S5</accession>
<evidence type="ECO:0000313" key="10">
    <source>
        <dbReference type="Proteomes" id="UP000000851"/>
    </source>
</evidence>